<name>A0A1D7QQI2_9SPHI</name>
<proteinExistence type="predicted"/>
<dbReference type="Proteomes" id="UP000094313">
    <property type="component" value="Chromosome"/>
</dbReference>
<dbReference type="KEGG" id="psty:BFS30_21235"/>
<evidence type="ECO:0000259" key="1">
    <source>
        <dbReference type="PROSITE" id="PS51186"/>
    </source>
</evidence>
<dbReference type="Pfam" id="PF13302">
    <property type="entry name" value="Acetyltransf_3"/>
    <property type="match status" value="1"/>
</dbReference>
<sequence>MSAPNQELGLAKSWNQYFLKNKANDEIIGDFAFKLRQNNQHIAEININISPTGQHKGYAKETVSAALSFLFKNAGVNRIVKTVNAKDEAAIALLRNLGFREEGYFIENVFIDGKWINEYQFALLKSEWGLMNLNS</sequence>
<protein>
    <recommendedName>
        <fullName evidence="1">N-acetyltransferase domain-containing protein</fullName>
    </recommendedName>
</protein>
<organism evidence="2 3">
    <name type="scientific">Pedobacter steynii</name>
    <dbReference type="NCBI Taxonomy" id="430522"/>
    <lineage>
        <taxon>Bacteria</taxon>
        <taxon>Pseudomonadati</taxon>
        <taxon>Bacteroidota</taxon>
        <taxon>Sphingobacteriia</taxon>
        <taxon>Sphingobacteriales</taxon>
        <taxon>Sphingobacteriaceae</taxon>
        <taxon>Pedobacter</taxon>
    </lineage>
</organism>
<gene>
    <name evidence="2" type="ORF">BFS30_21235</name>
</gene>
<dbReference type="EMBL" id="CP017141">
    <property type="protein sequence ID" value="AOM80932.1"/>
    <property type="molecule type" value="Genomic_DNA"/>
</dbReference>
<dbReference type="PANTHER" id="PTHR43415:SF3">
    <property type="entry name" value="GNAT-FAMILY ACETYLTRANSFERASE"/>
    <property type="match status" value="1"/>
</dbReference>
<keyword evidence="3" id="KW-1185">Reference proteome</keyword>
<dbReference type="SUPFAM" id="SSF55729">
    <property type="entry name" value="Acyl-CoA N-acyltransferases (Nat)"/>
    <property type="match status" value="1"/>
</dbReference>
<dbReference type="AlphaFoldDB" id="A0A1D7QQI2"/>
<dbReference type="GO" id="GO:0016747">
    <property type="term" value="F:acyltransferase activity, transferring groups other than amino-acyl groups"/>
    <property type="evidence" value="ECO:0007669"/>
    <property type="project" value="InterPro"/>
</dbReference>
<dbReference type="PROSITE" id="PS51186">
    <property type="entry name" value="GNAT"/>
    <property type="match status" value="1"/>
</dbReference>
<reference evidence="2 3" key="1">
    <citation type="submission" date="2016-08" db="EMBL/GenBank/DDBJ databases">
        <authorList>
            <person name="Seilhamer J.J."/>
        </authorList>
    </citation>
    <scope>NUCLEOTIDE SEQUENCE [LARGE SCALE GENOMIC DNA]</scope>
    <source>
        <strain evidence="2 3">DX4</strain>
    </source>
</reference>
<accession>A0A1D7QQI2</accession>
<dbReference type="Gene3D" id="3.40.630.30">
    <property type="match status" value="1"/>
</dbReference>
<dbReference type="PANTHER" id="PTHR43415">
    <property type="entry name" value="SPERMIDINE N(1)-ACETYLTRANSFERASE"/>
    <property type="match status" value="1"/>
</dbReference>
<evidence type="ECO:0000313" key="3">
    <source>
        <dbReference type="Proteomes" id="UP000094313"/>
    </source>
</evidence>
<evidence type="ECO:0000313" key="2">
    <source>
        <dbReference type="EMBL" id="AOM80932.1"/>
    </source>
</evidence>
<feature type="domain" description="N-acetyltransferase" evidence="1">
    <location>
        <begin position="1"/>
        <end position="117"/>
    </location>
</feature>
<dbReference type="InterPro" id="IPR000182">
    <property type="entry name" value="GNAT_dom"/>
</dbReference>
<dbReference type="InterPro" id="IPR016181">
    <property type="entry name" value="Acyl_CoA_acyltransferase"/>
</dbReference>